<comment type="subcellular location">
    <subcellularLocation>
        <location evidence="1">Cell membrane</location>
        <topology evidence="1">Multi-pass membrane protein</topology>
    </subcellularLocation>
</comment>
<dbReference type="InterPro" id="IPR036259">
    <property type="entry name" value="MFS_trans_sf"/>
</dbReference>
<evidence type="ECO:0000256" key="6">
    <source>
        <dbReference type="SAM" id="Phobius"/>
    </source>
</evidence>
<feature type="transmembrane region" description="Helical" evidence="6">
    <location>
        <begin position="42"/>
        <end position="62"/>
    </location>
</feature>
<dbReference type="Proteomes" id="UP000199095">
    <property type="component" value="Unassembled WGS sequence"/>
</dbReference>
<evidence type="ECO:0000256" key="5">
    <source>
        <dbReference type="ARBA" id="ARBA00023136"/>
    </source>
</evidence>
<reference evidence="8" key="1">
    <citation type="submission" date="2016-10" db="EMBL/GenBank/DDBJ databases">
        <authorList>
            <person name="Varghese N."/>
            <person name="Submissions S."/>
        </authorList>
    </citation>
    <scope>NUCLEOTIDE SEQUENCE [LARGE SCALE GENOMIC DNA]</scope>
    <source>
        <strain evidence="8">CGMCC 1.3566</strain>
    </source>
</reference>
<gene>
    <name evidence="7" type="ORF">SAMN05421676_10710</name>
</gene>
<dbReference type="GO" id="GO:0022857">
    <property type="term" value="F:transmembrane transporter activity"/>
    <property type="evidence" value="ECO:0007669"/>
    <property type="project" value="InterPro"/>
</dbReference>
<dbReference type="GO" id="GO:0005886">
    <property type="term" value="C:plasma membrane"/>
    <property type="evidence" value="ECO:0007669"/>
    <property type="project" value="UniProtKB-SubCell"/>
</dbReference>
<evidence type="ECO:0000256" key="1">
    <source>
        <dbReference type="ARBA" id="ARBA00004651"/>
    </source>
</evidence>
<feature type="transmembrane region" description="Helical" evidence="6">
    <location>
        <begin position="74"/>
        <end position="95"/>
    </location>
</feature>
<dbReference type="OrthoDB" id="2287060at2"/>
<evidence type="ECO:0000313" key="7">
    <source>
        <dbReference type="EMBL" id="SET70702.1"/>
    </source>
</evidence>
<evidence type="ECO:0000313" key="8">
    <source>
        <dbReference type="Proteomes" id="UP000199095"/>
    </source>
</evidence>
<keyword evidence="5 6" id="KW-0472">Membrane</keyword>
<organism evidence="7 8">
    <name type="scientific">Salinibacillus kushneri</name>
    <dbReference type="NCBI Taxonomy" id="237682"/>
    <lineage>
        <taxon>Bacteria</taxon>
        <taxon>Bacillati</taxon>
        <taxon>Bacillota</taxon>
        <taxon>Bacilli</taxon>
        <taxon>Bacillales</taxon>
        <taxon>Bacillaceae</taxon>
        <taxon>Salinibacillus</taxon>
    </lineage>
</organism>
<keyword evidence="3 6" id="KW-0812">Transmembrane</keyword>
<dbReference type="EMBL" id="FOHJ01000007">
    <property type="protein sequence ID" value="SET70702.1"/>
    <property type="molecule type" value="Genomic_DNA"/>
</dbReference>
<dbReference type="STRING" id="237682.SAMN05421676_10710"/>
<protein>
    <submittedName>
        <fullName evidence="7">Transmembrane secretion effector</fullName>
    </submittedName>
</protein>
<dbReference type="Gene3D" id="1.20.1250.20">
    <property type="entry name" value="MFS general substrate transporter like domains"/>
    <property type="match status" value="1"/>
</dbReference>
<dbReference type="AlphaFoldDB" id="A0A1I0GI49"/>
<name>A0A1I0GI49_9BACI</name>
<evidence type="ECO:0000256" key="4">
    <source>
        <dbReference type="ARBA" id="ARBA00022989"/>
    </source>
</evidence>
<keyword evidence="4 6" id="KW-1133">Transmembrane helix</keyword>
<dbReference type="PANTHER" id="PTHR23513:SF6">
    <property type="entry name" value="MAJOR FACILITATOR SUPERFAMILY ASSOCIATED DOMAIN-CONTAINING PROTEIN"/>
    <property type="match status" value="1"/>
</dbReference>
<evidence type="ECO:0000256" key="3">
    <source>
        <dbReference type="ARBA" id="ARBA00022692"/>
    </source>
</evidence>
<sequence length="145" mass="16079">MMSVLKNMNFLKLFSGRITTNAGDSIYYVAAMWLVYELGGSAFYTGLAGFLTLMPQVFQFLTGPIIDRVSIRKLLTFSQVIQAILILFIPIAHLLDVLNVTLVLLVMPFISLLNQIAYPATSAVIPLLLPKEQLTKGNSLMSFAY</sequence>
<dbReference type="SUPFAM" id="SSF103473">
    <property type="entry name" value="MFS general substrate transporter"/>
    <property type="match status" value="1"/>
</dbReference>
<keyword evidence="8" id="KW-1185">Reference proteome</keyword>
<evidence type="ECO:0000256" key="2">
    <source>
        <dbReference type="ARBA" id="ARBA00022475"/>
    </source>
</evidence>
<dbReference type="PANTHER" id="PTHR23513">
    <property type="entry name" value="INTEGRAL MEMBRANE EFFLUX PROTEIN-RELATED"/>
    <property type="match status" value="1"/>
</dbReference>
<dbReference type="InterPro" id="IPR011701">
    <property type="entry name" value="MFS"/>
</dbReference>
<accession>A0A1I0GI49</accession>
<keyword evidence="2" id="KW-1003">Cell membrane</keyword>
<dbReference type="Pfam" id="PF07690">
    <property type="entry name" value="MFS_1"/>
    <property type="match status" value="1"/>
</dbReference>
<proteinExistence type="predicted"/>